<keyword evidence="1" id="KW-0175">Coiled coil</keyword>
<evidence type="ECO:0000313" key="2">
    <source>
        <dbReference type="EMBL" id="CAG9330696.1"/>
    </source>
</evidence>
<reference evidence="2" key="1">
    <citation type="submission" date="2021-09" db="EMBL/GenBank/DDBJ databases">
        <authorList>
            <consortium name="AG Swart"/>
            <person name="Singh M."/>
            <person name="Singh A."/>
            <person name="Seah K."/>
            <person name="Emmerich C."/>
        </authorList>
    </citation>
    <scope>NUCLEOTIDE SEQUENCE</scope>
    <source>
        <strain evidence="2">ATCC30299</strain>
    </source>
</reference>
<accession>A0AAU9JYI0</accession>
<protein>
    <submittedName>
        <fullName evidence="2">Uncharacterized protein</fullName>
    </submittedName>
</protein>
<keyword evidence="3" id="KW-1185">Reference proteome</keyword>
<dbReference type="Proteomes" id="UP001162131">
    <property type="component" value="Unassembled WGS sequence"/>
</dbReference>
<comment type="caution">
    <text evidence="2">The sequence shown here is derived from an EMBL/GenBank/DDBJ whole genome shotgun (WGS) entry which is preliminary data.</text>
</comment>
<organism evidence="2 3">
    <name type="scientific">Blepharisma stoltei</name>
    <dbReference type="NCBI Taxonomy" id="1481888"/>
    <lineage>
        <taxon>Eukaryota</taxon>
        <taxon>Sar</taxon>
        <taxon>Alveolata</taxon>
        <taxon>Ciliophora</taxon>
        <taxon>Postciliodesmatophora</taxon>
        <taxon>Heterotrichea</taxon>
        <taxon>Heterotrichida</taxon>
        <taxon>Blepharismidae</taxon>
        <taxon>Blepharisma</taxon>
    </lineage>
</organism>
<dbReference type="AlphaFoldDB" id="A0AAU9JYI0"/>
<evidence type="ECO:0000256" key="1">
    <source>
        <dbReference type="SAM" id="Coils"/>
    </source>
</evidence>
<name>A0AAU9JYI0_9CILI</name>
<feature type="coiled-coil region" evidence="1">
    <location>
        <begin position="131"/>
        <end position="202"/>
    </location>
</feature>
<dbReference type="EMBL" id="CAJZBQ010000052">
    <property type="protein sequence ID" value="CAG9330696.1"/>
    <property type="molecule type" value="Genomic_DNA"/>
</dbReference>
<proteinExistence type="predicted"/>
<sequence>MDSGQFQTSKMDINELAESYSRIEDFEKRVAQCEKAIQMQSYLSKIKKDQQEARFLESNRKFGEFHKRLKRIEENMYKTLLDVGLKLSKHDNELLEAQKISEIKDDIEEIKYKFKSDDPFTRLDSDIGDKIKNVAETMKEFRGEIEDYDRKIARLKEKIKNIKDNTQEGLLRKLQRQVNDLYEKQDEELTYLEQNNVDIEKAEEEIFLSSLHSK</sequence>
<evidence type="ECO:0000313" key="3">
    <source>
        <dbReference type="Proteomes" id="UP001162131"/>
    </source>
</evidence>
<gene>
    <name evidence="2" type="ORF">BSTOLATCC_MIC52112</name>
</gene>
<feature type="coiled-coil region" evidence="1">
    <location>
        <begin position="16"/>
        <end position="59"/>
    </location>
</feature>